<gene>
    <name evidence="2" type="ORF">GTP81_26220</name>
</gene>
<feature type="transmembrane region" description="Helical" evidence="1">
    <location>
        <begin position="72"/>
        <end position="93"/>
    </location>
</feature>
<sequence length="105" mass="11328">MQIARAQQPIAAATVSLIVWVLCVAAFLPPLNKHILGSVPLIILTGLGIAVSLVVHLVFIGMSARRLGRSPVLWVLVCLFLLPIASIVGLILFEWYSDQEKQASA</sequence>
<keyword evidence="1" id="KW-0812">Transmembrane</keyword>
<keyword evidence="1" id="KW-0472">Membrane</keyword>
<protein>
    <submittedName>
        <fullName evidence="2">Uncharacterized protein</fullName>
    </submittedName>
</protein>
<comment type="caution">
    <text evidence="2">The sequence shown here is derived from an EMBL/GenBank/DDBJ whole genome shotgun (WGS) entry which is preliminary data.</text>
</comment>
<dbReference type="AlphaFoldDB" id="A0A845HS20"/>
<accession>A0A845HS20</accession>
<evidence type="ECO:0000313" key="3">
    <source>
        <dbReference type="Proteomes" id="UP000484875"/>
    </source>
</evidence>
<proteinExistence type="predicted"/>
<name>A0A845HS20_9BURK</name>
<feature type="transmembrane region" description="Helical" evidence="1">
    <location>
        <begin position="35"/>
        <end position="60"/>
    </location>
</feature>
<evidence type="ECO:0000313" key="2">
    <source>
        <dbReference type="EMBL" id="MYN20243.1"/>
    </source>
</evidence>
<reference evidence="2 3" key="1">
    <citation type="submission" date="2019-12" db="EMBL/GenBank/DDBJ databases">
        <title>Novel species isolated from a subtropical stream in China.</title>
        <authorList>
            <person name="Lu H."/>
        </authorList>
    </citation>
    <scope>NUCLEOTIDE SEQUENCE [LARGE SCALE GENOMIC DNA]</scope>
    <source>
        <strain evidence="2 3">FT107W</strain>
    </source>
</reference>
<feature type="transmembrane region" description="Helical" evidence="1">
    <location>
        <begin position="12"/>
        <end position="29"/>
    </location>
</feature>
<evidence type="ECO:0000256" key="1">
    <source>
        <dbReference type="SAM" id="Phobius"/>
    </source>
</evidence>
<keyword evidence="1" id="KW-1133">Transmembrane helix</keyword>
<keyword evidence="3" id="KW-1185">Reference proteome</keyword>
<dbReference type="Proteomes" id="UP000484875">
    <property type="component" value="Unassembled WGS sequence"/>
</dbReference>
<dbReference type="RefSeq" id="WP_161092596.1">
    <property type="nucleotide sequence ID" value="NZ_WWCV01000068.1"/>
</dbReference>
<dbReference type="EMBL" id="WWCV01000068">
    <property type="protein sequence ID" value="MYN20243.1"/>
    <property type="molecule type" value="Genomic_DNA"/>
</dbReference>
<organism evidence="2 3">
    <name type="scientific">Duganella vulcania</name>
    <dbReference type="NCBI Taxonomy" id="2692166"/>
    <lineage>
        <taxon>Bacteria</taxon>
        <taxon>Pseudomonadati</taxon>
        <taxon>Pseudomonadota</taxon>
        <taxon>Betaproteobacteria</taxon>
        <taxon>Burkholderiales</taxon>
        <taxon>Oxalobacteraceae</taxon>
        <taxon>Telluria group</taxon>
        <taxon>Duganella</taxon>
    </lineage>
</organism>